<evidence type="ECO:0000256" key="2">
    <source>
        <dbReference type="PROSITE-ProRule" id="PRU00169"/>
    </source>
</evidence>
<evidence type="ECO:0000259" key="3">
    <source>
        <dbReference type="PROSITE" id="PS50110"/>
    </source>
</evidence>
<evidence type="ECO:0000313" key="4">
    <source>
        <dbReference type="EMBL" id="KAF1689053.1"/>
    </source>
</evidence>
<gene>
    <name evidence="4" type="ORF">CR938_07255</name>
</gene>
<evidence type="ECO:0000256" key="1">
    <source>
        <dbReference type="ARBA" id="ARBA00022553"/>
    </source>
</evidence>
<organism evidence="4 5">
    <name type="scientific">Pseudoxanthomonas taiwanensis</name>
    <dbReference type="NCBI Taxonomy" id="176598"/>
    <lineage>
        <taxon>Bacteria</taxon>
        <taxon>Pseudomonadati</taxon>
        <taxon>Pseudomonadota</taxon>
        <taxon>Gammaproteobacteria</taxon>
        <taxon>Lysobacterales</taxon>
        <taxon>Lysobacteraceae</taxon>
        <taxon>Pseudoxanthomonas</taxon>
    </lineage>
</organism>
<dbReference type="EMBL" id="PDWK01000028">
    <property type="protein sequence ID" value="KAF1689053.1"/>
    <property type="molecule type" value="Genomic_DNA"/>
</dbReference>
<keyword evidence="5" id="KW-1185">Reference proteome</keyword>
<dbReference type="Gene3D" id="1.20.120.160">
    <property type="entry name" value="HPT domain"/>
    <property type="match status" value="1"/>
</dbReference>
<feature type="modified residue" description="4-aspartylphosphate" evidence="2">
    <location>
        <position position="65"/>
    </location>
</feature>
<accession>A0A921P0X8</accession>
<dbReference type="PANTHER" id="PTHR44591:SF21">
    <property type="entry name" value="TWO-COMPONENT RESPONSE REGULATOR"/>
    <property type="match status" value="1"/>
</dbReference>
<dbReference type="Pfam" id="PF00072">
    <property type="entry name" value="Response_reg"/>
    <property type="match status" value="1"/>
</dbReference>
<dbReference type="InterPro" id="IPR001789">
    <property type="entry name" value="Sig_transdc_resp-reg_receiver"/>
</dbReference>
<protein>
    <recommendedName>
        <fullName evidence="3">Response regulatory domain-containing protein</fullName>
    </recommendedName>
</protein>
<dbReference type="PANTHER" id="PTHR44591">
    <property type="entry name" value="STRESS RESPONSE REGULATOR PROTEIN 1"/>
    <property type="match status" value="1"/>
</dbReference>
<dbReference type="AlphaFoldDB" id="A0A921P0X8"/>
<reference evidence="4" key="1">
    <citation type="submission" date="2017-10" db="EMBL/GenBank/DDBJ databases">
        <title>Whole genome sequencing of members of genus Pseudoxanthomonas.</title>
        <authorList>
            <person name="Kumar S."/>
            <person name="Bansal K."/>
            <person name="Kaur A."/>
            <person name="Patil P."/>
            <person name="Sharma S."/>
            <person name="Patil P.B."/>
        </authorList>
    </citation>
    <scope>NUCLEOTIDE SEQUENCE</scope>
    <source>
        <strain evidence="4">DSM 22914</strain>
    </source>
</reference>
<dbReference type="InterPro" id="IPR011006">
    <property type="entry name" value="CheY-like_superfamily"/>
</dbReference>
<dbReference type="SUPFAM" id="SSF47226">
    <property type="entry name" value="Histidine-containing phosphotransfer domain, HPT domain"/>
    <property type="match status" value="1"/>
</dbReference>
<dbReference type="SUPFAM" id="SSF52172">
    <property type="entry name" value="CheY-like"/>
    <property type="match status" value="1"/>
</dbReference>
<dbReference type="GO" id="GO:0000160">
    <property type="term" value="P:phosphorelay signal transduction system"/>
    <property type="evidence" value="ECO:0007669"/>
    <property type="project" value="InterPro"/>
</dbReference>
<dbReference type="Proteomes" id="UP000717981">
    <property type="component" value="Unassembled WGS sequence"/>
</dbReference>
<dbReference type="InterPro" id="IPR036641">
    <property type="entry name" value="HPT_dom_sf"/>
</dbReference>
<dbReference type="SMART" id="SM00448">
    <property type="entry name" value="REC"/>
    <property type="match status" value="1"/>
</dbReference>
<proteinExistence type="predicted"/>
<name>A0A921P0X8_9GAMM</name>
<dbReference type="PROSITE" id="PS50110">
    <property type="entry name" value="RESPONSE_REGULATORY"/>
    <property type="match status" value="1"/>
</dbReference>
<dbReference type="Gene3D" id="3.40.50.2300">
    <property type="match status" value="1"/>
</dbReference>
<dbReference type="InterPro" id="IPR050595">
    <property type="entry name" value="Bact_response_regulator"/>
</dbReference>
<evidence type="ECO:0000313" key="5">
    <source>
        <dbReference type="Proteomes" id="UP000717981"/>
    </source>
</evidence>
<keyword evidence="1 2" id="KW-0597">Phosphoprotein</keyword>
<dbReference type="CDD" id="cd00156">
    <property type="entry name" value="REC"/>
    <property type="match status" value="1"/>
</dbReference>
<comment type="caution">
    <text evidence="4">The sequence shown here is derived from an EMBL/GenBank/DDBJ whole genome shotgun (WGS) entry which is preliminary data.</text>
</comment>
<sequence length="234" mass="25254">METGRMEPRDATRPPRVLLVEDDAITQTYLRAVVEALPAQVDPATTRTQALQQAARRRHDLWLIDLTLPDGNGAQLLQELRGHCGDAPPALAHTADRDPAVRGAALAAGFRDVLVKPMSTAELSNALRAALAESMDLPDWDNAAASAALNHNPGNVQALRRLFLDELPEARAEVLRSARSGALATLRARLHRLQASCGRVGARRRGAGVESLRARPDCRDALEHSARAARDLTG</sequence>
<feature type="domain" description="Response regulatory" evidence="3">
    <location>
        <begin position="16"/>
        <end position="131"/>
    </location>
</feature>